<gene>
    <name evidence="2" type="ORF">DAPPUDRAFT_111464</name>
</gene>
<dbReference type="EMBL" id="GL732608">
    <property type="protein sequence ID" value="EFX71579.1"/>
    <property type="molecule type" value="Genomic_DNA"/>
</dbReference>
<dbReference type="Proteomes" id="UP000000305">
    <property type="component" value="Unassembled WGS sequence"/>
</dbReference>
<accession>E9H992</accession>
<dbReference type="InParanoid" id="E9H992"/>
<sequence>MSSQSEKPGSGSSQSATTTDEEIDEAVLQEQVIFITSHEKDLIVVEQGTPAKRKCMRNVQKQITAMPYAKQIPSSYKFPNRFRPDLQDLSNNPTSVIILKHQSAILREVAKLFAKPHLQAYCF</sequence>
<organism evidence="2 3">
    <name type="scientific">Daphnia pulex</name>
    <name type="common">Water flea</name>
    <dbReference type="NCBI Taxonomy" id="6669"/>
    <lineage>
        <taxon>Eukaryota</taxon>
        <taxon>Metazoa</taxon>
        <taxon>Ecdysozoa</taxon>
        <taxon>Arthropoda</taxon>
        <taxon>Crustacea</taxon>
        <taxon>Branchiopoda</taxon>
        <taxon>Diplostraca</taxon>
        <taxon>Cladocera</taxon>
        <taxon>Anomopoda</taxon>
        <taxon>Daphniidae</taxon>
        <taxon>Daphnia</taxon>
    </lineage>
</organism>
<dbReference type="PhylomeDB" id="E9H992"/>
<reference evidence="2 3" key="1">
    <citation type="journal article" date="2011" name="Science">
        <title>The ecoresponsive genome of Daphnia pulex.</title>
        <authorList>
            <person name="Colbourne J.K."/>
            <person name="Pfrender M.E."/>
            <person name="Gilbert D."/>
            <person name="Thomas W.K."/>
            <person name="Tucker A."/>
            <person name="Oakley T.H."/>
            <person name="Tokishita S."/>
            <person name="Aerts A."/>
            <person name="Arnold G.J."/>
            <person name="Basu M.K."/>
            <person name="Bauer D.J."/>
            <person name="Caceres C.E."/>
            <person name="Carmel L."/>
            <person name="Casola C."/>
            <person name="Choi J.H."/>
            <person name="Detter J.C."/>
            <person name="Dong Q."/>
            <person name="Dusheyko S."/>
            <person name="Eads B.D."/>
            <person name="Frohlich T."/>
            <person name="Geiler-Samerotte K.A."/>
            <person name="Gerlach D."/>
            <person name="Hatcher P."/>
            <person name="Jogdeo S."/>
            <person name="Krijgsveld J."/>
            <person name="Kriventseva E.V."/>
            <person name="Kultz D."/>
            <person name="Laforsch C."/>
            <person name="Lindquist E."/>
            <person name="Lopez J."/>
            <person name="Manak J.R."/>
            <person name="Muller J."/>
            <person name="Pangilinan J."/>
            <person name="Patwardhan R.P."/>
            <person name="Pitluck S."/>
            <person name="Pritham E.J."/>
            <person name="Rechtsteiner A."/>
            <person name="Rho M."/>
            <person name="Rogozin I.B."/>
            <person name="Sakarya O."/>
            <person name="Salamov A."/>
            <person name="Schaack S."/>
            <person name="Shapiro H."/>
            <person name="Shiga Y."/>
            <person name="Skalitzky C."/>
            <person name="Smith Z."/>
            <person name="Souvorov A."/>
            <person name="Sung W."/>
            <person name="Tang Z."/>
            <person name="Tsuchiya D."/>
            <person name="Tu H."/>
            <person name="Vos H."/>
            <person name="Wang M."/>
            <person name="Wolf Y.I."/>
            <person name="Yamagata H."/>
            <person name="Yamada T."/>
            <person name="Ye Y."/>
            <person name="Shaw J.R."/>
            <person name="Andrews J."/>
            <person name="Crease T.J."/>
            <person name="Tang H."/>
            <person name="Lucas S.M."/>
            <person name="Robertson H.M."/>
            <person name="Bork P."/>
            <person name="Koonin E.V."/>
            <person name="Zdobnov E.M."/>
            <person name="Grigoriev I.V."/>
            <person name="Lynch M."/>
            <person name="Boore J.L."/>
        </authorList>
    </citation>
    <scope>NUCLEOTIDE SEQUENCE [LARGE SCALE GENOMIC DNA]</scope>
</reference>
<keyword evidence="3" id="KW-1185">Reference proteome</keyword>
<evidence type="ECO:0000313" key="3">
    <source>
        <dbReference type="Proteomes" id="UP000000305"/>
    </source>
</evidence>
<dbReference type="HOGENOM" id="CLU_2017535_0_0_1"/>
<protein>
    <submittedName>
        <fullName evidence="2">Uncharacterized protein</fullName>
    </submittedName>
</protein>
<evidence type="ECO:0000256" key="1">
    <source>
        <dbReference type="SAM" id="MobiDB-lite"/>
    </source>
</evidence>
<feature type="compositionally biased region" description="Low complexity" evidence="1">
    <location>
        <begin position="1"/>
        <end position="15"/>
    </location>
</feature>
<dbReference type="AlphaFoldDB" id="E9H992"/>
<name>E9H992_DAPPU</name>
<evidence type="ECO:0000313" key="2">
    <source>
        <dbReference type="EMBL" id="EFX71579.1"/>
    </source>
</evidence>
<dbReference type="KEGG" id="dpx:DAPPUDRAFT_111464"/>
<feature type="region of interest" description="Disordered" evidence="1">
    <location>
        <begin position="1"/>
        <end position="22"/>
    </location>
</feature>
<proteinExistence type="predicted"/>